<evidence type="ECO:0000313" key="1">
    <source>
        <dbReference type="EMBL" id="MDO2409204.1"/>
    </source>
</evidence>
<protein>
    <submittedName>
        <fullName evidence="1">PD-(D/E)XK nuclease family protein</fullName>
    </submittedName>
</protein>
<gene>
    <name evidence="1" type="ORF">Q2362_03700</name>
</gene>
<accession>A0ABT8T690</accession>
<name>A0ABT8T690_9BACT</name>
<reference evidence="1 2" key="1">
    <citation type="submission" date="2023-06" db="EMBL/GenBank/DDBJ databases">
        <title>Campylobacter magnum sp. nov., isolated from cecal contents of domestic pigs (Sus scrofa domesticus).</title>
        <authorList>
            <person name="Papic B."/>
            <person name="Gruntar I."/>
        </authorList>
    </citation>
    <scope>NUCLEOTIDE SEQUENCE [LARGE SCALE GENOMIC DNA]</scope>
    <source>
        <strain evidence="2">34484-21</strain>
    </source>
</reference>
<dbReference type="Proteomes" id="UP001171111">
    <property type="component" value="Unassembled WGS sequence"/>
</dbReference>
<dbReference type="RefSeq" id="WP_302244046.1">
    <property type="nucleotide sequence ID" value="NZ_JAULJQ010000003.1"/>
</dbReference>
<keyword evidence="2" id="KW-1185">Reference proteome</keyword>
<evidence type="ECO:0000313" key="2">
    <source>
        <dbReference type="Proteomes" id="UP001171111"/>
    </source>
</evidence>
<dbReference type="EMBL" id="JAULJQ010000003">
    <property type="protein sequence ID" value="MDO2409204.1"/>
    <property type="molecule type" value="Genomic_DNA"/>
</dbReference>
<comment type="caution">
    <text evidence="1">The sequence shown here is derived from an EMBL/GenBank/DDBJ whole genome shotgun (WGS) entry which is preliminary data.</text>
</comment>
<sequence>MIILNRVFGGGYLANNLGHEVINFFKADNGEHYIYVTPYGKVKYKENDKYTDIVLMRSMGQGYYEVLGWASDLECLISDEFRKKPINMKNPINELLKTEQNHQIDMIKNQNIKYNGILLHNLFSQQENSVYFTFKAGKFRKPKMKIYIKDNKLNENQDRFENTICVDFIVGQYLCNYLENEKEIEKLRKFLSNNNFWENGDEVKQATTELLEKCIEKTHLLEMLGKEYDELTYSNWISYVLNNDNALLDAFLLEYAKGFEMNAKETSVHREYSPKTKEKKINIGRIDLYISDGKSSIVIENKVKSGINGVKYIKEMDDEINQLDNYKKIKDIEGLKNINYYLLVPNHHDIVNNPKRVIDKGYEIITYEELYEFFKKHNSKLELYDDFKKALFFHSTSQQNRAYEIAIKRLKHIINTAE</sequence>
<organism evidence="1 2">
    <name type="scientific">Campylobacter magnus</name>
    <dbReference type="NCBI Taxonomy" id="3026462"/>
    <lineage>
        <taxon>Bacteria</taxon>
        <taxon>Pseudomonadati</taxon>
        <taxon>Campylobacterota</taxon>
        <taxon>Epsilonproteobacteria</taxon>
        <taxon>Campylobacterales</taxon>
        <taxon>Campylobacteraceae</taxon>
        <taxon>Campylobacter</taxon>
    </lineage>
</organism>
<proteinExistence type="predicted"/>